<dbReference type="GO" id="GO:0022857">
    <property type="term" value="F:transmembrane transporter activity"/>
    <property type="evidence" value="ECO:0007669"/>
    <property type="project" value="InterPro"/>
</dbReference>
<evidence type="ECO:0000256" key="4">
    <source>
        <dbReference type="ARBA" id="ARBA00022989"/>
    </source>
</evidence>
<keyword evidence="4 6" id="KW-1133">Transmembrane helix</keyword>
<evidence type="ECO:0000256" key="5">
    <source>
        <dbReference type="ARBA" id="ARBA00023136"/>
    </source>
</evidence>
<keyword evidence="2" id="KW-1003">Cell membrane</keyword>
<evidence type="ECO:0000256" key="2">
    <source>
        <dbReference type="ARBA" id="ARBA00022475"/>
    </source>
</evidence>
<keyword evidence="3 6" id="KW-0812">Transmembrane</keyword>
<comment type="subcellular location">
    <subcellularLocation>
        <location evidence="1">Cell membrane</location>
        <topology evidence="1">Multi-pass membrane protein</topology>
    </subcellularLocation>
</comment>
<evidence type="ECO:0000313" key="8">
    <source>
        <dbReference type="Proteomes" id="UP000095463"/>
    </source>
</evidence>
<feature type="transmembrane region" description="Helical" evidence="6">
    <location>
        <begin position="181"/>
        <end position="199"/>
    </location>
</feature>
<feature type="transmembrane region" description="Helical" evidence="6">
    <location>
        <begin position="24"/>
        <end position="45"/>
    </location>
</feature>
<organism evidence="7 8">
    <name type="scientific">Devosia insulae DS-56</name>
    <dbReference type="NCBI Taxonomy" id="1116389"/>
    <lineage>
        <taxon>Bacteria</taxon>
        <taxon>Pseudomonadati</taxon>
        <taxon>Pseudomonadota</taxon>
        <taxon>Alphaproteobacteria</taxon>
        <taxon>Hyphomicrobiales</taxon>
        <taxon>Devosiaceae</taxon>
        <taxon>Devosia</taxon>
    </lineage>
</organism>
<feature type="transmembrane region" description="Helical" evidence="6">
    <location>
        <begin position="78"/>
        <end position="99"/>
    </location>
</feature>
<reference evidence="7 8" key="1">
    <citation type="journal article" date="2015" name="Genome Announc.">
        <title>Genome Assemblies of Three Soil-Associated Devosia species: D. insulae, D. limi, and D. soli.</title>
        <authorList>
            <person name="Hassan Y.I."/>
            <person name="Lepp D."/>
            <person name="Zhou T."/>
        </authorList>
    </citation>
    <scope>NUCLEOTIDE SEQUENCE [LARGE SCALE GENOMIC DNA]</scope>
    <source>
        <strain evidence="7 8">DS-56</strain>
    </source>
</reference>
<gene>
    <name evidence="7" type="ORF">VW23_011080</name>
</gene>
<feature type="transmembrane region" description="Helical" evidence="6">
    <location>
        <begin position="52"/>
        <end position="72"/>
    </location>
</feature>
<dbReference type="PANTHER" id="PTHR32196:SF72">
    <property type="entry name" value="RIBOSE IMPORT PERMEASE PROTEIN RBSC"/>
    <property type="match status" value="1"/>
</dbReference>
<accession>A0A1E5XVB2</accession>
<evidence type="ECO:0008006" key="9">
    <source>
        <dbReference type="Google" id="ProtNLM"/>
    </source>
</evidence>
<feature type="transmembrane region" description="Helical" evidence="6">
    <location>
        <begin position="232"/>
        <end position="251"/>
    </location>
</feature>
<protein>
    <recommendedName>
        <fullName evidence="9">ABC transporter permease</fullName>
    </recommendedName>
</protein>
<feature type="transmembrane region" description="Helical" evidence="6">
    <location>
        <begin position="308"/>
        <end position="325"/>
    </location>
</feature>
<dbReference type="AlphaFoldDB" id="A0A1E5XVB2"/>
<keyword evidence="8" id="KW-1185">Reference proteome</keyword>
<dbReference type="Pfam" id="PF02653">
    <property type="entry name" value="BPD_transp_2"/>
    <property type="match status" value="1"/>
</dbReference>
<feature type="transmembrane region" description="Helical" evidence="6">
    <location>
        <begin position="111"/>
        <end position="130"/>
    </location>
</feature>
<dbReference type="EMBL" id="LAJE02000070">
    <property type="protein sequence ID" value="OEO32533.1"/>
    <property type="molecule type" value="Genomic_DNA"/>
</dbReference>
<evidence type="ECO:0000256" key="3">
    <source>
        <dbReference type="ARBA" id="ARBA00022692"/>
    </source>
</evidence>
<sequence length="340" mass="35432">MIAFFIIVVPLSGGATFLTLRNAMNILVAITPVLLLGLGQTFVIISAGIDLSVGWVMSLASVVSAHAIRASFNAGAPLFLAATLGFLAAVGASAGVGLVNGLIIAKLKVPAFIVTLGSSFIVRGMALLFAENTTVIGLPAEIRDYGNESLFYLVGGEGGGFYAFFRPDVTGAMLRQMDRIFTWPVVITAIVVIICMFILNRTQFGRHTYAIGGNMQAALRTGIPVERHIIKLYMLSSVTAGIAGFLSTLRFTAGSAVIGDPLLLSSIAAVIIGGVSLFGGAGSIIGTVIGALIIAVLTTGLVMMNVQAFWQFIVVGAVVIIAVLIDQSRDLILGRRGRGS</sequence>
<keyword evidence="5 6" id="KW-0472">Membrane</keyword>
<comment type="caution">
    <text evidence="7">The sequence shown here is derived from an EMBL/GenBank/DDBJ whole genome shotgun (WGS) entry which is preliminary data.</text>
</comment>
<name>A0A1E5XVB2_9HYPH</name>
<evidence type="ECO:0000256" key="1">
    <source>
        <dbReference type="ARBA" id="ARBA00004651"/>
    </source>
</evidence>
<evidence type="ECO:0000313" key="7">
    <source>
        <dbReference type="EMBL" id="OEO32533.1"/>
    </source>
</evidence>
<proteinExistence type="predicted"/>
<feature type="transmembrane region" description="Helical" evidence="6">
    <location>
        <begin position="263"/>
        <end position="296"/>
    </location>
</feature>
<dbReference type="PANTHER" id="PTHR32196">
    <property type="entry name" value="ABC TRANSPORTER PERMEASE PROTEIN YPHD-RELATED-RELATED"/>
    <property type="match status" value="1"/>
</dbReference>
<evidence type="ECO:0000256" key="6">
    <source>
        <dbReference type="SAM" id="Phobius"/>
    </source>
</evidence>
<dbReference type="CDD" id="cd06579">
    <property type="entry name" value="TM_PBP1_transp_AraH_like"/>
    <property type="match status" value="1"/>
</dbReference>
<dbReference type="GO" id="GO:0005886">
    <property type="term" value="C:plasma membrane"/>
    <property type="evidence" value="ECO:0007669"/>
    <property type="project" value="UniProtKB-SubCell"/>
</dbReference>
<dbReference type="Proteomes" id="UP000095463">
    <property type="component" value="Unassembled WGS sequence"/>
</dbReference>
<dbReference type="InterPro" id="IPR001851">
    <property type="entry name" value="ABC_transp_permease"/>
</dbReference>